<dbReference type="Gene3D" id="3.30.70.580">
    <property type="entry name" value="Pseudouridine synthase I, catalytic domain, N-terminal subdomain"/>
    <property type="match status" value="1"/>
</dbReference>
<dbReference type="InterPro" id="IPR020097">
    <property type="entry name" value="PsdUridine_synth_TruA_a/b_dom"/>
</dbReference>
<dbReference type="AlphaFoldDB" id="A0A1G8T0T9"/>
<evidence type="ECO:0000256" key="6">
    <source>
        <dbReference type="PIRSR" id="PIRSR001430-2"/>
    </source>
</evidence>
<feature type="domain" description="Pseudouridine synthase I TruA alpha/beta" evidence="8">
    <location>
        <begin position="144"/>
        <end position="243"/>
    </location>
</feature>
<comment type="subunit">
    <text evidence="4">Homodimer.</text>
</comment>
<name>A0A1G8T0T9_9CLOT</name>
<dbReference type="PANTHER" id="PTHR11142">
    <property type="entry name" value="PSEUDOURIDYLATE SYNTHASE"/>
    <property type="match status" value="1"/>
</dbReference>
<evidence type="ECO:0000313" key="9">
    <source>
        <dbReference type="EMBL" id="SDJ35169.1"/>
    </source>
</evidence>
<feature type="domain" description="Pseudouridine synthase I TruA alpha/beta" evidence="8">
    <location>
        <begin position="9"/>
        <end position="101"/>
    </location>
</feature>
<dbReference type="Gene3D" id="3.30.70.660">
    <property type="entry name" value="Pseudouridine synthase I, catalytic domain, C-terminal subdomain"/>
    <property type="match status" value="1"/>
</dbReference>
<keyword evidence="2 4" id="KW-0819">tRNA processing</keyword>
<evidence type="ECO:0000256" key="4">
    <source>
        <dbReference type="HAMAP-Rule" id="MF_00171"/>
    </source>
</evidence>
<sequence>MKKILMYLEYDGTDFHGWQRQKSVRTVQETLEKALKILLKEEPVLSGSSRTDAGVHARKYPVTFTTQSSIPGEKMAFALNPLLPEDLKVRESMEVPCSFDARKNARGKTYTYRVLRRKTPSALFRNYAAFVPQELDLLKMRDASEVLLGTHDFTGFKSVGSTDPNPVKEMRRIEIWEEGEFLVMSFTASGFLYNMARILAGTLLDAGLSRVTPMDIEEILKSGNRGKSMVMPPCGLYLEEVYYRSEEKEMK</sequence>
<dbReference type="EC" id="5.4.99.12" evidence="4"/>
<dbReference type="InterPro" id="IPR020103">
    <property type="entry name" value="PsdUridine_synth_cat_dom_sf"/>
</dbReference>
<dbReference type="PANTHER" id="PTHR11142:SF0">
    <property type="entry name" value="TRNA PSEUDOURIDINE SYNTHASE-LIKE 1"/>
    <property type="match status" value="1"/>
</dbReference>
<comment type="function">
    <text evidence="4">Formation of pseudouridine at positions 38, 39 and 40 in the anticodon stem and loop of transfer RNAs.</text>
</comment>
<dbReference type="Pfam" id="PF01416">
    <property type="entry name" value="PseudoU_synth_1"/>
    <property type="match status" value="2"/>
</dbReference>
<dbReference type="PIRSF" id="PIRSF001430">
    <property type="entry name" value="tRNA_psdUrid_synth"/>
    <property type="match status" value="1"/>
</dbReference>
<feature type="active site" description="Nucleophile" evidence="4 5">
    <location>
        <position position="52"/>
    </location>
</feature>
<dbReference type="InterPro" id="IPR001406">
    <property type="entry name" value="PsdUridine_synth_TruA"/>
</dbReference>
<dbReference type="FunFam" id="3.30.70.580:FF:000001">
    <property type="entry name" value="tRNA pseudouridine synthase A"/>
    <property type="match status" value="1"/>
</dbReference>
<evidence type="ECO:0000259" key="8">
    <source>
        <dbReference type="Pfam" id="PF01416"/>
    </source>
</evidence>
<evidence type="ECO:0000256" key="1">
    <source>
        <dbReference type="ARBA" id="ARBA00009375"/>
    </source>
</evidence>
<dbReference type="GO" id="GO:0160147">
    <property type="term" value="F:tRNA pseudouridine(38-40) synthase activity"/>
    <property type="evidence" value="ECO:0007669"/>
    <property type="project" value="UniProtKB-EC"/>
</dbReference>
<evidence type="ECO:0000256" key="3">
    <source>
        <dbReference type="ARBA" id="ARBA00023235"/>
    </source>
</evidence>
<organism evidence="9 10">
    <name type="scientific">Proteiniclasticum ruminis</name>
    <dbReference type="NCBI Taxonomy" id="398199"/>
    <lineage>
        <taxon>Bacteria</taxon>
        <taxon>Bacillati</taxon>
        <taxon>Bacillota</taxon>
        <taxon>Clostridia</taxon>
        <taxon>Eubacteriales</taxon>
        <taxon>Clostridiaceae</taxon>
        <taxon>Proteiniclasticum</taxon>
    </lineage>
</organism>
<accession>A0A1G8T0T9</accession>
<protein>
    <recommendedName>
        <fullName evidence="4">tRNA pseudouridine synthase A</fullName>
        <ecNumber evidence="4">5.4.99.12</ecNumber>
    </recommendedName>
    <alternativeName>
        <fullName evidence="4">tRNA pseudouridine(38-40) synthase</fullName>
    </alternativeName>
    <alternativeName>
        <fullName evidence="4">tRNA pseudouridylate synthase I</fullName>
    </alternativeName>
    <alternativeName>
        <fullName evidence="4">tRNA-uridine isomerase I</fullName>
    </alternativeName>
</protein>
<dbReference type="GO" id="GO:0031119">
    <property type="term" value="P:tRNA pseudouridine synthesis"/>
    <property type="evidence" value="ECO:0007669"/>
    <property type="project" value="UniProtKB-UniRule"/>
</dbReference>
<dbReference type="InterPro" id="IPR020095">
    <property type="entry name" value="PsdUridine_synth_TruA_C"/>
</dbReference>
<dbReference type="RefSeq" id="WP_031577566.1">
    <property type="nucleotide sequence ID" value="NZ_DAMAXS010000017.1"/>
</dbReference>
<proteinExistence type="inferred from homology"/>
<dbReference type="EMBL" id="FNDZ01000015">
    <property type="protein sequence ID" value="SDJ35169.1"/>
    <property type="molecule type" value="Genomic_DNA"/>
</dbReference>
<dbReference type="NCBIfam" id="TIGR00071">
    <property type="entry name" value="hisT_truA"/>
    <property type="match status" value="1"/>
</dbReference>
<reference evidence="9 10" key="1">
    <citation type="submission" date="2016-10" db="EMBL/GenBank/DDBJ databases">
        <authorList>
            <person name="de Groot N.N."/>
        </authorList>
    </citation>
    <scope>NUCLEOTIDE SEQUENCE [LARGE SCALE GENOMIC DNA]</scope>
    <source>
        <strain evidence="9 10">CGMCC 1.5058</strain>
    </source>
</reference>
<evidence type="ECO:0000256" key="7">
    <source>
        <dbReference type="RuleBase" id="RU003792"/>
    </source>
</evidence>
<feature type="binding site" evidence="4 6">
    <location>
        <position position="110"/>
    </location>
    <ligand>
        <name>substrate</name>
    </ligand>
</feature>
<comment type="caution">
    <text evidence="4">Lacks conserved residue(s) required for the propagation of feature annotation.</text>
</comment>
<evidence type="ECO:0000256" key="5">
    <source>
        <dbReference type="PIRSR" id="PIRSR001430-1"/>
    </source>
</evidence>
<comment type="similarity">
    <text evidence="1 4 7">Belongs to the tRNA pseudouridine synthase TruA family.</text>
</comment>
<gene>
    <name evidence="4" type="primary">truA</name>
    <name evidence="9" type="ORF">SAMN05421804_1155</name>
</gene>
<dbReference type="Proteomes" id="UP000183255">
    <property type="component" value="Unassembled WGS sequence"/>
</dbReference>
<keyword evidence="3 4" id="KW-0413">Isomerase</keyword>
<comment type="catalytic activity">
    <reaction evidence="4 7">
        <text>uridine(38/39/40) in tRNA = pseudouridine(38/39/40) in tRNA</text>
        <dbReference type="Rhea" id="RHEA:22376"/>
        <dbReference type="Rhea" id="RHEA-COMP:10085"/>
        <dbReference type="Rhea" id="RHEA-COMP:10087"/>
        <dbReference type="ChEBI" id="CHEBI:65314"/>
        <dbReference type="ChEBI" id="CHEBI:65315"/>
        <dbReference type="EC" id="5.4.99.12"/>
    </reaction>
</comment>
<dbReference type="SUPFAM" id="SSF55120">
    <property type="entry name" value="Pseudouridine synthase"/>
    <property type="match status" value="1"/>
</dbReference>
<evidence type="ECO:0000256" key="2">
    <source>
        <dbReference type="ARBA" id="ARBA00022694"/>
    </source>
</evidence>
<evidence type="ECO:0000313" key="10">
    <source>
        <dbReference type="Proteomes" id="UP000183255"/>
    </source>
</evidence>
<dbReference type="CDD" id="cd02570">
    <property type="entry name" value="PseudoU_synth_EcTruA"/>
    <property type="match status" value="1"/>
</dbReference>
<dbReference type="GO" id="GO:0003723">
    <property type="term" value="F:RNA binding"/>
    <property type="evidence" value="ECO:0007669"/>
    <property type="project" value="InterPro"/>
</dbReference>
<dbReference type="InterPro" id="IPR020094">
    <property type="entry name" value="TruA/RsuA/RluB/E/F_N"/>
</dbReference>
<dbReference type="HAMAP" id="MF_00171">
    <property type="entry name" value="TruA"/>
    <property type="match status" value="1"/>
</dbReference>